<organism evidence="6 7">
    <name type="scientific">Hyphococcus luteus</name>
    <dbReference type="NCBI Taxonomy" id="2058213"/>
    <lineage>
        <taxon>Bacteria</taxon>
        <taxon>Pseudomonadati</taxon>
        <taxon>Pseudomonadota</taxon>
        <taxon>Alphaproteobacteria</taxon>
        <taxon>Parvularculales</taxon>
        <taxon>Parvularculaceae</taxon>
        <taxon>Hyphococcus</taxon>
    </lineage>
</organism>
<dbReference type="SUPFAM" id="SSF46785">
    <property type="entry name" value="Winged helix' DNA-binding domain"/>
    <property type="match status" value="1"/>
</dbReference>
<reference evidence="6 7" key="1">
    <citation type="submission" date="2017-12" db="EMBL/GenBank/DDBJ databases">
        <authorList>
            <person name="Hurst M.R.H."/>
        </authorList>
    </citation>
    <scope>NUCLEOTIDE SEQUENCE [LARGE SCALE GENOMIC DNA]</scope>
    <source>
        <strain evidence="6 7">SY-3-19</strain>
    </source>
</reference>
<dbReference type="PROSITE" id="PS51077">
    <property type="entry name" value="HTH_ICLR"/>
    <property type="match status" value="1"/>
</dbReference>
<dbReference type="GO" id="GO:0003700">
    <property type="term" value="F:DNA-binding transcription factor activity"/>
    <property type="evidence" value="ECO:0007669"/>
    <property type="project" value="TreeGrafter"/>
</dbReference>
<dbReference type="Proteomes" id="UP000239504">
    <property type="component" value="Unassembled WGS sequence"/>
</dbReference>
<evidence type="ECO:0000259" key="4">
    <source>
        <dbReference type="PROSITE" id="PS51077"/>
    </source>
</evidence>
<dbReference type="RefSeq" id="WP_104830378.1">
    <property type="nucleotide sequence ID" value="NZ_PJCH01000008.1"/>
</dbReference>
<dbReference type="Gene3D" id="1.10.10.10">
    <property type="entry name" value="Winged helix-like DNA-binding domain superfamily/Winged helix DNA-binding domain"/>
    <property type="match status" value="1"/>
</dbReference>
<protein>
    <submittedName>
        <fullName evidence="6">IclR family transcriptional regulator</fullName>
    </submittedName>
</protein>
<dbReference type="SUPFAM" id="SSF55781">
    <property type="entry name" value="GAF domain-like"/>
    <property type="match status" value="1"/>
</dbReference>
<dbReference type="InterPro" id="IPR005471">
    <property type="entry name" value="Tscrpt_reg_IclR_N"/>
</dbReference>
<evidence type="ECO:0000256" key="3">
    <source>
        <dbReference type="ARBA" id="ARBA00023163"/>
    </source>
</evidence>
<dbReference type="GO" id="GO:0003677">
    <property type="term" value="F:DNA binding"/>
    <property type="evidence" value="ECO:0007669"/>
    <property type="project" value="UniProtKB-KW"/>
</dbReference>
<feature type="domain" description="IclR-ED" evidence="5">
    <location>
        <begin position="97"/>
        <end position="267"/>
    </location>
</feature>
<dbReference type="EMBL" id="PJCH01000008">
    <property type="protein sequence ID" value="PQA87371.1"/>
    <property type="molecule type" value="Genomic_DNA"/>
</dbReference>
<dbReference type="InterPro" id="IPR014757">
    <property type="entry name" value="Tscrpt_reg_IclR_C"/>
</dbReference>
<evidence type="ECO:0000256" key="2">
    <source>
        <dbReference type="ARBA" id="ARBA00023125"/>
    </source>
</evidence>
<dbReference type="InterPro" id="IPR029016">
    <property type="entry name" value="GAF-like_dom_sf"/>
</dbReference>
<keyword evidence="1" id="KW-0805">Transcription regulation</keyword>
<dbReference type="Pfam" id="PF09339">
    <property type="entry name" value="HTH_IclR"/>
    <property type="match status" value="1"/>
</dbReference>
<dbReference type="Pfam" id="PF01614">
    <property type="entry name" value="IclR_C"/>
    <property type="match status" value="1"/>
</dbReference>
<feature type="domain" description="HTH iclR-type" evidence="4">
    <location>
        <begin position="34"/>
        <end position="96"/>
    </location>
</feature>
<dbReference type="PROSITE" id="PS51078">
    <property type="entry name" value="ICLR_ED"/>
    <property type="match status" value="1"/>
</dbReference>
<evidence type="ECO:0000259" key="5">
    <source>
        <dbReference type="PROSITE" id="PS51078"/>
    </source>
</evidence>
<keyword evidence="3" id="KW-0804">Transcription</keyword>
<evidence type="ECO:0000256" key="1">
    <source>
        <dbReference type="ARBA" id="ARBA00023015"/>
    </source>
</evidence>
<name>A0A2S7K4G1_9PROT</name>
<sequence length="281" mass="30686">MGDRRADDSGRQDVLVLKQSMILDNKNNSERRGIQSIERGLEIIQALQKSDGPMSLKNLAAASRLPASNCHRYCVSFVKMGYLKQDARSGHYDLGYRLLEAGLAVMRRTDAISIASESLENLVEETGQTGLLSIWCERGPTIIRWIAGSAAVRTSITTGSLLPLTTSATGQVFLSYLPQHETKLLLDAEEKQLADYKQLCEKIRKAGVARVSGTHIPGLSAAAAPILDTFGVATSALTIIAARKAVTAETVDLLIQYARHASWKLGWSDKIEQSLDRPPRP</sequence>
<dbReference type="GO" id="GO:0045892">
    <property type="term" value="P:negative regulation of DNA-templated transcription"/>
    <property type="evidence" value="ECO:0007669"/>
    <property type="project" value="TreeGrafter"/>
</dbReference>
<dbReference type="SMART" id="SM00346">
    <property type="entry name" value="HTH_ICLR"/>
    <property type="match status" value="1"/>
</dbReference>
<gene>
    <name evidence="6" type="ORF">CW354_12195</name>
</gene>
<dbReference type="InterPro" id="IPR050707">
    <property type="entry name" value="HTH_MetabolicPath_Reg"/>
</dbReference>
<dbReference type="OrthoDB" id="6057486at2"/>
<dbReference type="InterPro" id="IPR036390">
    <property type="entry name" value="WH_DNA-bd_sf"/>
</dbReference>
<dbReference type="PANTHER" id="PTHR30136">
    <property type="entry name" value="HELIX-TURN-HELIX TRANSCRIPTIONAL REGULATOR, ICLR FAMILY"/>
    <property type="match status" value="1"/>
</dbReference>
<dbReference type="InterPro" id="IPR036388">
    <property type="entry name" value="WH-like_DNA-bd_sf"/>
</dbReference>
<dbReference type="AlphaFoldDB" id="A0A2S7K4G1"/>
<evidence type="ECO:0000313" key="6">
    <source>
        <dbReference type="EMBL" id="PQA87371.1"/>
    </source>
</evidence>
<keyword evidence="2" id="KW-0238">DNA-binding</keyword>
<proteinExistence type="predicted"/>
<accession>A0A2S7K4G1</accession>
<keyword evidence="7" id="KW-1185">Reference proteome</keyword>
<dbReference type="Gene3D" id="3.30.450.40">
    <property type="match status" value="1"/>
</dbReference>
<evidence type="ECO:0000313" key="7">
    <source>
        <dbReference type="Proteomes" id="UP000239504"/>
    </source>
</evidence>
<comment type="caution">
    <text evidence="6">The sequence shown here is derived from an EMBL/GenBank/DDBJ whole genome shotgun (WGS) entry which is preliminary data.</text>
</comment>
<dbReference type="PANTHER" id="PTHR30136:SF8">
    <property type="entry name" value="TRANSCRIPTIONAL REGULATORY PROTEIN"/>
    <property type="match status" value="1"/>
</dbReference>